<feature type="signal peptide" evidence="1">
    <location>
        <begin position="1"/>
        <end position="18"/>
    </location>
</feature>
<name>A0A822ZF56_NELNU</name>
<reference evidence="2 3" key="1">
    <citation type="journal article" date="2020" name="Mol. Biol. Evol.">
        <title>Distinct Expression and Methylation Patterns for Genes with Different Fates following a Single Whole-Genome Duplication in Flowering Plants.</title>
        <authorList>
            <person name="Shi T."/>
            <person name="Rahmani R.S."/>
            <person name="Gugger P.F."/>
            <person name="Wang M."/>
            <person name="Li H."/>
            <person name="Zhang Y."/>
            <person name="Li Z."/>
            <person name="Wang Q."/>
            <person name="Van de Peer Y."/>
            <person name="Marchal K."/>
            <person name="Chen J."/>
        </authorList>
    </citation>
    <scope>NUCLEOTIDE SEQUENCE [LARGE SCALE GENOMIC DNA]</scope>
    <source>
        <tissue evidence="2">Leaf</tissue>
    </source>
</reference>
<dbReference type="AlphaFoldDB" id="A0A822ZF56"/>
<protein>
    <recommendedName>
        <fullName evidence="4">Secreted protein</fullName>
    </recommendedName>
</protein>
<dbReference type="EMBL" id="DUZY01000006">
    <property type="protein sequence ID" value="DAD43193.1"/>
    <property type="molecule type" value="Genomic_DNA"/>
</dbReference>
<keyword evidence="1" id="KW-0732">Signal</keyword>
<gene>
    <name evidence="2" type="ORF">HUJ06_001422</name>
</gene>
<evidence type="ECO:0000313" key="3">
    <source>
        <dbReference type="Proteomes" id="UP000607653"/>
    </source>
</evidence>
<organism evidence="2 3">
    <name type="scientific">Nelumbo nucifera</name>
    <name type="common">Sacred lotus</name>
    <dbReference type="NCBI Taxonomy" id="4432"/>
    <lineage>
        <taxon>Eukaryota</taxon>
        <taxon>Viridiplantae</taxon>
        <taxon>Streptophyta</taxon>
        <taxon>Embryophyta</taxon>
        <taxon>Tracheophyta</taxon>
        <taxon>Spermatophyta</taxon>
        <taxon>Magnoliopsida</taxon>
        <taxon>Proteales</taxon>
        <taxon>Nelumbonaceae</taxon>
        <taxon>Nelumbo</taxon>
    </lineage>
</organism>
<feature type="chain" id="PRO_5033066475" description="Secreted protein" evidence="1">
    <location>
        <begin position="19"/>
        <end position="131"/>
    </location>
</feature>
<comment type="caution">
    <text evidence="2">The sequence shown here is derived from an EMBL/GenBank/DDBJ whole genome shotgun (WGS) entry which is preliminary data.</text>
</comment>
<evidence type="ECO:0008006" key="4">
    <source>
        <dbReference type="Google" id="ProtNLM"/>
    </source>
</evidence>
<dbReference type="Proteomes" id="UP000607653">
    <property type="component" value="Unassembled WGS sequence"/>
</dbReference>
<sequence>MVDMRFVGILSLFHFVVSVTSDMLPTTSFHIYQANVVCIRMKMEIFPMQSFVPCVVELNPCLCHMMPFLLHRFSDMYACVRKWSEKVCRYFGVNESEWFRESEKKRERRVDEENHLYSKRQGCFISHLSGT</sequence>
<proteinExistence type="predicted"/>
<evidence type="ECO:0000313" key="2">
    <source>
        <dbReference type="EMBL" id="DAD43193.1"/>
    </source>
</evidence>
<evidence type="ECO:0000256" key="1">
    <source>
        <dbReference type="SAM" id="SignalP"/>
    </source>
</evidence>
<keyword evidence="3" id="KW-1185">Reference proteome</keyword>
<accession>A0A822ZF56</accession>